<evidence type="ECO:0008006" key="3">
    <source>
        <dbReference type="Google" id="ProtNLM"/>
    </source>
</evidence>
<name>Q47W43_COLP3</name>
<dbReference type="STRING" id="167879.CPS_4329"/>
<dbReference type="AlphaFoldDB" id="Q47W43"/>
<organism evidence="1 2">
    <name type="scientific">Colwellia psychrerythraea (strain 34H / ATCC BAA-681)</name>
    <name type="common">Vibrio psychroerythus</name>
    <dbReference type="NCBI Taxonomy" id="167879"/>
    <lineage>
        <taxon>Bacteria</taxon>
        <taxon>Pseudomonadati</taxon>
        <taxon>Pseudomonadota</taxon>
        <taxon>Gammaproteobacteria</taxon>
        <taxon>Alteromonadales</taxon>
        <taxon>Colwelliaceae</taxon>
        <taxon>Colwellia</taxon>
    </lineage>
</organism>
<reference evidence="1" key="1">
    <citation type="journal article" date="2005" name="Proc. Natl. Acad. Sci. U.S.A.">
        <title>The psychrophilic lifestyle as revealed by the genome sequence of Colwellia psychrerythraea 34H through genomic and proteomic analyses.</title>
        <authorList>
            <person name="Methe B.A."/>
            <person name="Nelson K.E."/>
            <person name="Deming J.W."/>
            <person name="Momen B."/>
            <person name="Melamud E."/>
            <person name="Zhang X."/>
            <person name="Moult J."/>
            <person name="Madupu R."/>
            <person name="Nelson W.C."/>
            <person name="Dodson R.J."/>
            <person name="Brinkac L.M."/>
            <person name="Daugherty S.C."/>
            <person name="Durkin A.S."/>
            <person name="DeBoy R.T."/>
            <person name="Kolonay J.F."/>
            <person name="Sullivan S.A."/>
            <person name="Zhou L."/>
            <person name="Davidsen T.M."/>
            <person name="Wu M."/>
            <person name="Huston A.L."/>
            <person name="Lewis M."/>
            <person name="Weaver B."/>
            <person name="Weidman J.F."/>
            <person name="Khouri H."/>
            <person name="Utterback T.R."/>
            <person name="Feldblyum T.V."/>
            <person name="Fraser C.M."/>
        </authorList>
    </citation>
    <scope>NUCLEOTIDE SEQUENCE [LARGE SCALE GENOMIC DNA]</scope>
    <source>
        <strain evidence="1">34H</strain>
    </source>
</reference>
<dbReference type="KEGG" id="cps:CPS_4329"/>
<gene>
    <name evidence="1" type="ordered locus">CPS_4329</name>
</gene>
<evidence type="ECO:0000313" key="2">
    <source>
        <dbReference type="Proteomes" id="UP000000547"/>
    </source>
</evidence>
<evidence type="ECO:0000313" key="1">
    <source>
        <dbReference type="EMBL" id="AAZ27783.1"/>
    </source>
</evidence>
<protein>
    <recommendedName>
        <fullName evidence="3">ISXO2-like transposase domain-containing protein</fullName>
    </recommendedName>
</protein>
<proteinExistence type="predicted"/>
<sequence length="237" mass="27479">MNNHVFRQIIHSLFNLTDTQKRELLDAVKAKLNRTQTESMIENIKGEVICFPHCVSTAIFRWEHWLFTAQTEARSNEGSDKTEADEMFFSISFGGAQNIFKYIPRKRSKQDEKYSDKDKKKSRTVKERSDKTANYLLGKHNNDALIEKLEQIVNTYLILCTDGAHACKNLLKKHDIIHHLLIAFHCVSSYFGWRRFLESGVSKTIKTDALSIVFNNGLIQIFQSYNIERYRAALKGI</sequence>
<accession>Q47W43</accession>
<dbReference type="RefSeq" id="WP_011045060.1">
    <property type="nucleotide sequence ID" value="NC_003910.7"/>
</dbReference>
<dbReference type="Proteomes" id="UP000000547">
    <property type="component" value="Chromosome"/>
</dbReference>
<dbReference type="EMBL" id="CP000083">
    <property type="protein sequence ID" value="AAZ27783.1"/>
    <property type="molecule type" value="Genomic_DNA"/>
</dbReference>
<dbReference type="HOGENOM" id="CLU_1169081_0_0_6"/>